<dbReference type="SUPFAM" id="SSF64586">
    <property type="entry name" value="C-terminal domain of ProRS"/>
    <property type="match status" value="1"/>
</dbReference>
<dbReference type="InterPro" id="IPR004499">
    <property type="entry name" value="Pro-tRNA-ligase_IIa_arc-type"/>
</dbReference>
<dbReference type="SMART" id="SM00946">
    <property type="entry name" value="ProRS-C_1"/>
    <property type="match status" value="1"/>
</dbReference>
<dbReference type="EMBL" id="OZ023718">
    <property type="protein sequence ID" value="CAK9867546.1"/>
    <property type="molecule type" value="Genomic_DNA"/>
</dbReference>
<reference evidence="9" key="1">
    <citation type="submission" date="2024-03" db="EMBL/GenBank/DDBJ databases">
        <authorList>
            <consortium name="ELIXIR-Norway"/>
            <consortium name="Elixir Norway"/>
        </authorList>
    </citation>
    <scope>NUCLEOTIDE SEQUENCE</scope>
</reference>
<dbReference type="SUPFAM" id="SSF55681">
    <property type="entry name" value="Class II aaRS and biotin synthetases"/>
    <property type="match status" value="1"/>
</dbReference>
<dbReference type="Pfam" id="PF00587">
    <property type="entry name" value="tRNA-synt_2b"/>
    <property type="match status" value="1"/>
</dbReference>
<evidence type="ECO:0000313" key="9">
    <source>
        <dbReference type="EMBL" id="CAK9867546.1"/>
    </source>
</evidence>
<dbReference type="Pfam" id="PF03129">
    <property type="entry name" value="HGTP_anticodon"/>
    <property type="match status" value="1"/>
</dbReference>
<evidence type="ECO:0000256" key="4">
    <source>
        <dbReference type="ARBA" id="ARBA00022840"/>
    </source>
</evidence>
<keyword evidence="2" id="KW-0436">Ligase</keyword>
<dbReference type="SUPFAM" id="SSF52954">
    <property type="entry name" value="Class II aaRS ABD-related"/>
    <property type="match status" value="1"/>
</dbReference>
<dbReference type="Gene3D" id="3.30.110.30">
    <property type="entry name" value="C-terminal domain of ProRS"/>
    <property type="match status" value="1"/>
</dbReference>
<protein>
    <recommendedName>
        <fullName evidence="1">proline--tRNA ligase</fullName>
        <ecNumber evidence="1">6.1.1.15</ecNumber>
    </recommendedName>
</protein>
<dbReference type="Gene3D" id="3.30.930.10">
    <property type="entry name" value="Bira Bifunctional Protein, Domain 2"/>
    <property type="match status" value="1"/>
</dbReference>
<evidence type="ECO:0000256" key="7">
    <source>
        <dbReference type="SAM" id="MobiDB-lite"/>
    </source>
</evidence>
<dbReference type="HAMAP" id="MF_01571">
    <property type="entry name" value="Pro_tRNA_synth_type3"/>
    <property type="match status" value="1"/>
</dbReference>
<dbReference type="PANTHER" id="PTHR43382">
    <property type="entry name" value="PROLYL-TRNA SYNTHETASE"/>
    <property type="match status" value="1"/>
</dbReference>
<dbReference type="Gene3D" id="3.40.50.800">
    <property type="entry name" value="Anticodon-binding domain"/>
    <property type="match status" value="1"/>
</dbReference>
<dbReference type="InterPro" id="IPR002314">
    <property type="entry name" value="aa-tRNA-synt_IIb"/>
</dbReference>
<organism evidence="9 10">
    <name type="scientific">Sphagnum jensenii</name>
    <dbReference type="NCBI Taxonomy" id="128206"/>
    <lineage>
        <taxon>Eukaryota</taxon>
        <taxon>Viridiplantae</taxon>
        <taxon>Streptophyta</taxon>
        <taxon>Embryophyta</taxon>
        <taxon>Bryophyta</taxon>
        <taxon>Sphagnophytina</taxon>
        <taxon>Sphagnopsida</taxon>
        <taxon>Sphagnales</taxon>
        <taxon>Sphagnaceae</taxon>
        <taxon>Sphagnum</taxon>
    </lineage>
</organism>
<dbReference type="Pfam" id="PF09180">
    <property type="entry name" value="ProRS-C_1"/>
    <property type="match status" value="1"/>
</dbReference>
<dbReference type="PANTHER" id="PTHR43382:SF2">
    <property type="entry name" value="BIFUNCTIONAL GLUTAMATE_PROLINE--TRNA LIGASE"/>
    <property type="match status" value="1"/>
</dbReference>
<dbReference type="CDD" id="cd00778">
    <property type="entry name" value="ProRS_core_arch_euk"/>
    <property type="match status" value="1"/>
</dbReference>
<name>A0ABP1AYF3_9BRYO</name>
<dbReference type="InterPro" id="IPR006195">
    <property type="entry name" value="aa-tRNA-synth_II"/>
</dbReference>
<dbReference type="InterPro" id="IPR036621">
    <property type="entry name" value="Anticodon-bd_dom_sf"/>
</dbReference>
<gene>
    <name evidence="9" type="ORF">CSSPJE1EN2_LOCUS10541</name>
</gene>
<dbReference type="EC" id="6.1.1.15" evidence="1"/>
<keyword evidence="6" id="KW-0030">Aminoacyl-tRNA synthetase</keyword>
<dbReference type="InterPro" id="IPR004154">
    <property type="entry name" value="Anticodon-bd"/>
</dbReference>
<dbReference type="PROSITE" id="PS50862">
    <property type="entry name" value="AA_TRNA_LIGASE_II"/>
    <property type="match status" value="1"/>
</dbReference>
<feature type="domain" description="Aminoacyl-transfer RNA synthetases class-II family profile" evidence="8">
    <location>
        <begin position="69"/>
        <end position="332"/>
    </location>
</feature>
<keyword evidence="3" id="KW-0547">Nucleotide-binding</keyword>
<evidence type="ECO:0000256" key="6">
    <source>
        <dbReference type="ARBA" id="ARBA00023146"/>
    </source>
</evidence>
<evidence type="ECO:0000256" key="1">
    <source>
        <dbReference type="ARBA" id="ARBA00012831"/>
    </source>
</evidence>
<keyword evidence="5" id="KW-0648">Protein biosynthesis</keyword>
<dbReference type="InterPro" id="IPR016061">
    <property type="entry name" value="Pro-tRNA_ligase_II_C"/>
</dbReference>
<dbReference type="Proteomes" id="UP001497522">
    <property type="component" value="Chromosome 17"/>
</dbReference>
<sequence>MEVGEGSAAAAAAAPSSVAAARGYRTRRELKFKKNEEDFEEWYEDVVVKGELIEYYQVSGCYILRPWCYSIWESIKSFLDAEMRCMGVENVYFPLFVPEKLLSKKKDVEEEEGEEEEEEEEEAKEPRKFAAPPEDQEKVVAWVTKSGSVELDVPVAIRPSSETIMYHSFAKWIQSHRDLPLKLNQWCDVVRWESKDPTPFIRSKEFLWQEGHTAFGIKEEADAEVQEVLEVYCRVYEELLAVPVIQGVKSEREKFPGSLSTATVEAFVQGPRGIQGATVRSLGQHFSKAFNITFEDEAGAKKRVWQNSWELSTRAIGIMAMVHGDDRGLVLPPRVAPIQVIVIPTLGASSSSETTNADAADLSQECKSVAHLLQEGGIRSATDPREDCTPGWKNAYWEMKGVPLRVEISARDMESRQVTVARRDLAEGANGHTTVVPKDELLETVRELLDRIQRCLLESARQQRDAAMAVALNWQDFKTVWQRKKMVLAPWCDEVEAEKQVEEKLRRRCKLMLRMPKELDNNTHLSLITRMITTLSADTKCFVTGKPAKSWGLWGRSF</sequence>
<feature type="compositionally biased region" description="Acidic residues" evidence="7">
    <location>
        <begin position="109"/>
        <end position="123"/>
    </location>
</feature>
<evidence type="ECO:0000313" key="10">
    <source>
        <dbReference type="Proteomes" id="UP001497522"/>
    </source>
</evidence>
<dbReference type="InterPro" id="IPR045864">
    <property type="entry name" value="aa-tRNA-synth_II/BPL/LPL"/>
</dbReference>
<evidence type="ECO:0000256" key="2">
    <source>
        <dbReference type="ARBA" id="ARBA00022598"/>
    </source>
</evidence>
<keyword evidence="4" id="KW-0067">ATP-binding</keyword>
<proteinExistence type="inferred from homology"/>
<accession>A0ABP1AYF3</accession>
<keyword evidence="10" id="KW-1185">Reference proteome</keyword>
<evidence type="ECO:0000256" key="3">
    <source>
        <dbReference type="ARBA" id="ARBA00022741"/>
    </source>
</evidence>
<feature type="region of interest" description="Disordered" evidence="7">
    <location>
        <begin position="106"/>
        <end position="135"/>
    </location>
</feature>
<evidence type="ECO:0000259" key="8">
    <source>
        <dbReference type="PROSITE" id="PS50862"/>
    </source>
</evidence>
<evidence type="ECO:0000256" key="5">
    <source>
        <dbReference type="ARBA" id="ARBA00022917"/>
    </source>
</evidence>
<dbReference type="InterPro" id="IPR033721">
    <property type="entry name" value="ProRS_core_arch_euk"/>
</dbReference>
<dbReference type="InterPro" id="IPR017449">
    <property type="entry name" value="Pro-tRNA_synth_II"/>
</dbReference>